<accession>A0A3B0YHA8</accession>
<comment type="similarity">
    <text evidence="1">Belongs to the phD/YefM antitoxin family.</text>
</comment>
<evidence type="ECO:0000313" key="2">
    <source>
        <dbReference type="EMBL" id="VAW67726.1"/>
    </source>
</evidence>
<evidence type="ECO:0008006" key="3">
    <source>
        <dbReference type="Google" id="ProtNLM"/>
    </source>
</evidence>
<proteinExistence type="inferred from homology"/>
<dbReference type="AlphaFoldDB" id="A0A3B0YHA8"/>
<evidence type="ECO:0000256" key="1">
    <source>
        <dbReference type="ARBA" id="ARBA00009981"/>
    </source>
</evidence>
<organism evidence="2">
    <name type="scientific">hydrothermal vent metagenome</name>
    <dbReference type="NCBI Taxonomy" id="652676"/>
    <lineage>
        <taxon>unclassified sequences</taxon>
        <taxon>metagenomes</taxon>
        <taxon>ecological metagenomes</taxon>
    </lineage>
</organism>
<gene>
    <name evidence="2" type="ORF">MNBD_GAMMA09-3557</name>
</gene>
<reference evidence="2" key="1">
    <citation type="submission" date="2018-06" db="EMBL/GenBank/DDBJ databases">
        <authorList>
            <person name="Zhirakovskaya E."/>
        </authorList>
    </citation>
    <scope>NUCLEOTIDE SEQUENCE</scope>
</reference>
<protein>
    <recommendedName>
        <fullName evidence="3">Antitoxin</fullName>
    </recommendedName>
</protein>
<dbReference type="Pfam" id="PF02604">
    <property type="entry name" value="PhdYeFM_antitox"/>
    <property type="match status" value="1"/>
</dbReference>
<dbReference type="SUPFAM" id="SSF143120">
    <property type="entry name" value="YefM-like"/>
    <property type="match status" value="1"/>
</dbReference>
<sequence length="94" mass="10753">MFTMDSIHPVSDFSRKPAEYIKRLKKTKQPEILTVNGKAEVVVQDAQAYEEMMDLLNTIKTVSASAESFDREEGKPVEQAFLELDRKIEAKYAK</sequence>
<dbReference type="InterPro" id="IPR036165">
    <property type="entry name" value="YefM-like_sf"/>
</dbReference>
<dbReference type="InterPro" id="IPR006442">
    <property type="entry name" value="Antitoxin_Phd/YefM"/>
</dbReference>
<dbReference type="EMBL" id="UOFI01000108">
    <property type="protein sequence ID" value="VAW67726.1"/>
    <property type="molecule type" value="Genomic_DNA"/>
</dbReference>
<name>A0A3B0YHA8_9ZZZZ</name>
<dbReference type="NCBIfam" id="TIGR01552">
    <property type="entry name" value="phd_fam"/>
    <property type="match status" value="1"/>
</dbReference>